<evidence type="ECO:0000313" key="7">
    <source>
        <dbReference type="EMBL" id="RLL11411.1"/>
    </source>
</evidence>
<dbReference type="InterPro" id="IPR013249">
    <property type="entry name" value="RNA_pol_sigma70_r4_t2"/>
</dbReference>
<dbReference type="Gene3D" id="1.10.1740.10">
    <property type="match status" value="1"/>
</dbReference>
<evidence type="ECO:0000259" key="6">
    <source>
        <dbReference type="PROSITE" id="PS00622"/>
    </source>
</evidence>
<dbReference type="Proteomes" id="UP000276301">
    <property type="component" value="Unassembled WGS sequence"/>
</dbReference>
<sequence>MLVYLAALDSERERTKFEQVYLTYRQVMFYTANSILRDPQLAEDAVHQAFLRILDHMQNIGEVECPQTKSFVVIIVRNISINLYNSRKKKAVVSFDELENWTADTAAVPVDEVESREGYMHLMDLIDRLPEGYRSVLMLKYDNGFSTGEIASMLNLSEENVKKRLQRAKKKLEQELLTEEVNI</sequence>
<dbReference type="InterPro" id="IPR013325">
    <property type="entry name" value="RNA_pol_sigma_r2"/>
</dbReference>
<feature type="coiled-coil region" evidence="5">
    <location>
        <begin position="155"/>
        <end position="182"/>
    </location>
</feature>
<organism evidence="7 8">
    <name type="scientific">Anaerotruncus massiliensis</name>
    <name type="common">ex Liu et al. 2021</name>
    <dbReference type="NCBI Taxonomy" id="2321404"/>
    <lineage>
        <taxon>Bacteria</taxon>
        <taxon>Bacillati</taxon>
        <taxon>Bacillota</taxon>
        <taxon>Clostridia</taxon>
        <taxon>Eubacteriales</taxon>
        <taxon>Oscillospiraceae</taxon>
        <taxon>Anaerotruncus</taxon>
    </lineage>
</organism>
<dbReference type="GO" id="GO:0006352">
    <property type="term" value="P:DNA-templated transcription initiation"/>
    <property type="evidence" value="ECO:0007669"/>
    <property type="project" value="InterPro"/>
</dbReference>
<comment type="caution">
    <text evidence="7">The sequence shown here is derived from an EMBL/GenBank/DDBJ whole genome shotgun (WGS) entry which is preliminary data.</text>
</comment>
<dbReference type="NCBIfam" id="TIGR02937">
    <property type="entry name" value="sigma70-ECF"/>
    <property type="match status" value="1"/>
</dbReference>
<gene>
    <name evidence="7" type="ORF">D4A47_07255</name>
</gene>
<dbReference type="InterPro" id="IPR039425">
    <property type="entry name" value="RNA_pol_sigma-70-like"/>
</dbReference>
<dbReference type="PROSITE" id="PS00622">
    <property type="entry name" value="HTH_LUXR_1"/>
    <property type="match status" value="1"/>
</dbReference>
<dbReference type="EMBL" id="RCHT01000009">
    <property type="protein sequence ID" value="RLL11411.1"/>
    <property type="molecule type" value="Genomic_DNA"/>
</dbReference>
<evidence type="ECO:0000313" key="8">
    <source>
        <dbReference type="Proteomes" id="UP000276301"/>
    </source>
</evidence>
<protein>
    <submittedName>
        <fullName evidence="7">Sigma-70 family RNA polymerase sigma factor</fullName>
    </submittedName>
</protein>
<dbReference type="AlphaFoldDB" id="A0A498CLW6"/>
<dbReference type="InterPro" id="IPR000792">
    <property type="entry name" value="Tscrpt_reg_LuxR_C"/>
</dbReference>
<dbReference type="Gene3D" id="1.10.10.10">
    <property type="entry name" value="Winged helix-like DNA-binding domain superfamily/Winged helix DNA-binding domain"/>
    <property type="match status" value="1"/>
</dbReference>
<keyword evidence="8" id="KW-1185">Reference proteome</keyword>
<dbReference type="InterPro" id="IPR014284">
    <property type="entry name" value="RNA_pol_sigma-70_dom"/>
</dbReference>
<keyword evidence="4" id="KW-0804">Transcription</keyword>
<dbReference type="InterPro" id="IPR036388">
    <property type="entry name" value="WH-like_DNA-bd_sf"/>
</dbReference>
<proteinExistence type="inferred from homology"/>
<dbReference type="GO" id="GO:0003677">
    <property type="term" value="F:DNA binding"/>
    <property type="evidence" value="ECO:0007669"/>
    <property type="project" value="InterPro"/>
</dbReference>
<keyword evidence="5" id="KW-0175">Coiled coil</keyword>
<keyword evidence="2" id="KW-0805">Transcription regulation</keyword>
<keyword evidence="3" id="KW-0731">Sigma factor</keyword>
<feature type="domain" description="HTH luxR-type" evidence="6">
    <location>
        <begin position="144"/>
        <end position="171"/>
    </location>
</feature>
<dbReference type="InterPro" id="IPR013324">
    <property type="entry name" value="RNA_pol_sigma_r3/r4-like"/>
</dbReference>
<dbReference type="PANTHER" id="PTHR43133:SF60">
    <property type="entry name" value="RNA POLYMERASE SIGMA FACTOR SIGV"/>
    <property type="match status" value="1"/>
</dbReference>
<dbReference type="Pfam" id="PF08281">
    <property type="entry name" value="Sigma70_r4_2"/>
    <property type="match status" value="1"/>
</dbReference>
<reference evidence="7 8" key="1">
    <citation type="submission" date="2018-10" db="EMBL/GenBank/DDBJ databases">
        <title>Anaerotruncus faecis sp. nov., isolated from human feces.</title>
        <authorList>
            <person name="Wang Y.-J."/>
        </authorList>
    </citation>
    <scope>NUCLEOTIDE SEQUENCE [LARGE SCALE GENOMIC DNA]</scope>
    <source>
        <strain evidence="7 8">22A2-44</strain>
    </source>
</reference>
<evidence type="ECO:0000256" key="5">
    <source>
        <dbReference type="SAM" id="Coils"/>
    </source>
</evidence>
<evidence type="ECO:0000256" key="4">
    <source>
        <dbReference type="ARBA" id="ARBA00023163"/>
    </source>
</evidence>
<dbReference type="RefSeq" id="WP_101550000.1">
    <property type="nucleotide sequence ID" value="NZ_DBFBJK010000331.1"/>
</dbReference>
<comment type="similarity">
    <text evidence="1">Belongs to the sigma-70 factor family. ECF subfamily.</text>
</comment>
<dbReference type="GO" id="GO:0016987">
    <property type="term" value="F:sigma factor activity"/>
    <property type="evidence" value="ECO:0007669"/>
    <property type="project" value="UniProtKB-KW"/>
</dbReference>
<evidence type="ECO:0000256" key="2">
    <source>
        <dbReference type="ARBA" id="ARBA00023015"/>
    </source>
</evidence>
<dbReference type="PANTHER" id="PTHR43133">
    <property type="entry name" value="RNA POLYMERASE ECF-TYPE SIGMA FACTO"/>
    <property type="match status" value="1"/>
</dbReference>
<dbReference type="SUPFAM" id="SSF88659">
    <property type="entry name" value="Sigma3 and sigma4 domains of RNA polymerase sigma factors"/>
    <property type="match status" value="1"/>
</dbReference>
<dbReference type="SUPFAM" id="SSF88946">
    <property type="entry name" value="Sigma2 domain of RNA polymerase sigma factors"/>
    <property type="match status" value="1"/>
</dbReference>
<dbReference type="CDD" id="cd06171">
    <property type="entry name" value="Sigma70_r4"/>
    <property type="match status" value="1"/>
</dbReference>
<evidence type="ECO:0000256" key="3">
    <source>
        <dbReference type="ARBA" id="ARBA00023082"/>
    </source>
</evidence>
<name>A0A498CLW6_9FIRM</name>
<accession>A0A498CLW6</accession>
<evidence type="ECO:0000256" key="1">
    <source>
        <dbReference type="ARBA" id="ARBA00010641"/>
    </source>
</evidence>